<dbReference type="InterPro" id="IPR011856">
    <property type="entry name" value="tRNA_endonuc-like_dom_sf"/>
</dbReference>
<reference evidence="6" key="2">
    <citation type="submission" date="2021-04" db="EMBL/GenBank/DDBJ databases">
        <authorList>
            <person name="Gilroy R."/>
        </authorList>
    </citation>
    <scope>NUCLEOTIDE SEQUENCE</scope>
    <source>
        <strain evidence="6">Gambia2-208</strain>
    </source>
</reference>
<dbReference type="Gene3D" id="3.40.1350.10">
    <property type="match status" value="1"/>
</dbReference>
<sequence length="135" mass="15732">MTYEETQRLARRTKARAKPRDEEHRLQAACVRLFRLKYPRWRHLLFAVPNGGRRDAVTGARLKAEGATAGVADLILFIPNRRHGGLAIEMKTPNGRQSKQQREWQRMCEEAGNKYVLCRSAADFIREIDQYFKDM</sequence>
<keyword evidence="3" id="KW-0378">Hydrolase</keyword>
<accession>A0A9D1ZI31</accession>
<comment type="caution">
    <text evidence="6">The sequence shown here is derived from an EMBL/GenBank/DDBJ whole genome shotgun (WGS) entry which is preliminary data.</text>
</comment>
<name>A0A9D1ZI31_9BACE</name>
<dbReference type="GO" id="GO:0003676">
    <property type="term" value="F:nucleic acid binding"/>
    <property type="evidence" value="ECO:0007669"/>
    <property type="project" value="InterPro"/>
</dbReference>
<organism evidence="6 7">
    <name type="scientific">Candidatus Bacteroides pullicola</name>
    <dbReference type="NCBI Taxonomy" id="2838475"/>
    <lineage>
        <taxon>Bacteria</taxon>
        <taxon>Pseudomonadati</taxon>
        <taxon>Bacteroidota</taxon>
        <taxon>Bacteroidia</taxon>
        <taxon>Bacteroidales</taxon>
        <taxon>Bacteroidaceae</taxon>
        <taxon>Bacteroides</taxon>
    </lineage>
</organism>
<evidence type="ECO:0000256" key="2">
    <source>
        <dbReference type="ARBA" id="ARBA00022722"/>
    </source>
</evidence>
<dbReference type="Proteomes" id="UP000886851">
    <property type="component" value="Unassembled WGS sequence"/>
</dbReference>
<dbReference type="GO" id="GO:0004518">
    <property type="term" value="F:nuclease activity"/>
    <property type="evidence" value="ECO:0007669"/>
    <property type="project" value="UniProtKB-KW"/>
</dbReference>
<dbReference type="Pfam" id="PF08774">
    <property type="entry name" value="VRR_NUC"/>
    <property type="match status" value="1"/>
</dbReference>
<dbReference type="SMART" id="SM00990">
    <property type="entry name" value="VRR_NUC"/>
    <property type="match status" value="1"/>
</dbReference>
<evidence type="ECO:0000313" key="7">
    <source>
        <dbReference type="Proteomes" id="UP000886851"/>
    </source>
</evidence>
<dbReference type="InterPro" id="IPR014883">
    <property type="entry name" value="VRR_NUC"/>
</dbReference>
<evidence type="ECO:0000256" key="1">
    <source>
        <dbReference type="ARBA" id="ARBA00001946"/>
    </source>
</evidence>
<feature type="domain" description="VRR-NUC" evidence="5">
    <location>
        <begin position="21"/>
        <end position="122"/>
    </location>
</feature>
<feature type="region of interest" description="Disordered" evidence="4">
    <location>
        <begin position="1"/>
        <end position="20"/>
    </location>
</feature>
<dbReference type="EMBL" id="DXCV01000039">
    <property type="protein sequence ID" value="HIY88158.1"/>
    <property type="molecule type" value="Genomic_DNA"/>
</dbReference>
<gene>
    <name evidence="6" type="ORF">H9824_05585</name>
</gene>
<proteinExistence type="predicted"/>
<evidence type="ECO:0000259" key="5">
    <source>
        <dbReference type="SMART" id="SM00990"/>
    </source>
</evidence>
<keyword evidence="2" id="KW-0540">Nuclease</keyword>
<evidence type="ECO:0000256" key="3">
    <source>
        <dbReference type="ARBA" id="ARBA00022801"/>
    </source>
</evidence>
<dbReference type="AlphaFoldDB" id="A0A9D1ZI31"/>
<reference evidence="6" key="1">
    <citation type="journal article" date="2021" name="PeerJ">
        <title>Extensive microbial diversity within the chicken gut microbiome revealed by metagenomics and culture.</title>
        <authorList>
            <person name="Gilroy R."/>
            <person name="Ravi A."/>
            <person name="Getino M."/>
            <person name="Pursley I."/>
            <person name="Horton D.L."/>
            <person name="Alikhan N.F."/>
            <person name="Baker D."/>
            <person name="Gharbi K."/>
            <person name="Hall N."/>
            <person name="Watson M."/>
            <person name="Adriaenssens E.M."/>
            <person name="Foster-Nyarko E."/>
            <person name="Jarju S."/>
            <person name="Secka A."/>
            <person name="Antonio M."/>
            <person name="Oren A."/>
            <person name="Chaudhuri R.R."/>
            <person name="La Ragione R."/>
            <person name="Hildebrand F."/>
            <person name="Pallen M.J."/>
        </authorList>
    </citation>
    <scope>NUCLEOTIDE SEQUENCE</scope>
    <source>
        <strain evidence="6">Gambia2-208</strain>
    </source>
</reference>
<dbReference type="GO" id="GO:0016788">
    <property type="term" value="F:hydrolase activity, acting on ester bonds"/>
    <property type="evidence" value="ECO:0007669"/>
    <property type="project" value="InterPro"/>
</dbReference>
<evidence type="ECO:0000256" key="4">
    <source>
        <dbReference type="SAM" id="MobiDB-lite"/>
    </source>
</evidence>
<comment type="cofactor">
    <cofactor evidence="1">
        <name>Mg(2+)</name>
        <dbReference type="ChEBI" id="CHEBI:18420"/>
    </cofactor>
</comment>
<evidence type="ECO:0000313" key="6">
    <source>
        <dbReference type="EMBL" id="HIY88158.1"/>
    </source>
</evidence>
<protein>
    <submittedName>
        <fullName evidence="6">VRR-NUC domain-containing protein</fullName>
    </submittedName>
</protein>